<dbReference type="InterPro" id="IPR027417">
    <property type="entry name" value="P-loop_NTPase"/>
</dbReference>
<dbReference type="Gene3D" id="3.40.50.300">
    <property type="entry name" value="P-loop containing nucleotide triphosphate hydrolases"/>
    <property type="match status" value="1"/>
</dbReference>
<proteinExistence type="predicted"/>
<accession>A0A7W5FIA4</accession>
<keyword evidence="1" id="KW-0175">Coiled coil</keyword>
<comment type="caution">
    <text evidence="4">The sequence shown here is derived from an EMBL/GenBank/DDBJ whole genome shotgun (WGS) entry which is preliminary data.</text>
</comment>
<dbReference type="EMBL" id="JACHXF010000019">
    <property type="protein sequence ID" value="MBB3099476.1"/>
    <property type="molecule type" value="Genomic_DNA"/>
</dbReference>
<dbReference type="GO" id="GO:0004386">
    <property type="term" value="F:helicase activity"/>
    <property type="evidence" value="ECO:0007669"/>
    <property type="project" value="InterPro"/>
</dbReference>
<dbReference type="InterPro" id="IPR041677">
    <property type="entry name" value="DNA2/NAM7_AAA_11"/>
</dbReference>
<evidence type="ECO:0000313" key="5">
    <source>
        <dbReference type="Proteomes" id="UP000590749"/>
    </source>
</evidence>
<dbReference type="Proteomes" id="UP000590749">
    <property type="component" value="Unassembled WGS sequence"/>
</dbReference>
<evidence type="ECO:0000256" key="2">
    <source>
        <dbReference type="SAM" id="MobiDB-lite"/>
    </source>
</evidence>
<name>A0A7W5FIA4_9ACTN</name>
<gene>
    <name evidence="4" type="ORF">FHR83_007183</name>
</gene>
<feature type="region of interest" description="Disordered" evidence="2">
    <location>
        <begin position="504"/>
        <end position="523"/>
    </location>
</feature>
<feature type="compositionally biased region" description="Gly residues" evidence="2">
    <location>
        <begin position="509"/>
        <end position="523"/>
    </location>
</feature>
<organism evidence="4 5">
    <name type="scientific">Actinoplanes campanulatus</name>
    <dbReference type="NCBI Taxonomy" id="113559"/>
    <lineage>
        <taxon>Bacteria</taxon>
        <taxon>Bacillati</taxon>
        <taxon>Actinomycetota</taxon>
        <taxon>Actinomycetes</taxon>
        <taxon>Micromonosporales</taxon>
        <taxon>Micromonosporaceae</taxon>
        <taxon>Actinoplanes</taxon>
    </lineage>
</organism>
<feature type="coiled-coil region" evidence="1">
    <location>
        <begin position="228"/>
        <end position="262"/>
    </location>
</feature>
<reference evidence="4 5" key="1">
    <citation type="submission" date="2020-08" db="EMBL/GenBank/DDBJ databases">
        <title>Genomic Encyclopedia of Type Strains, Phase III (KMG-III): the genomes of soil and plant-associated and newly described type strains.</title>
        <authorList>
            <person name="Whitman W."/>
        </authorList>
    </citation>
    <scope>NUCLEOTIDE SEQUENCE [LARGE SCALE GENOMIC DNA]</scope>
    <source>
        <strain evidence="4 5">CECT 3287</strain>
    </source>
</reference>
<protein>
    <recommendedName>
        <fullName evidence="3">DNA2/NAM7 helicase helicase domain-containing protein</fullName>
    </recommendedName>
</protein>
<dbReference type="AlphaFoldDB" id="A0A7W5FIA4"/>
<evidence type="ECO:0000256" key="1">
    <source>
        <dbReference type="SAM" id="Coils"/>
    </source>
</evidence>
<dbReference type="RefSeq" id="WP_183225543.1">
    <property type="nucleotide sequence ID" value="NZ_BMPW01000023.1"/>
</dbReference>
<keyword evidence="5" id="KW-1185">Reference proteome</keyword>
<evidence type="ECO:0000259" key="3">
    <source>
        <dbReference type="Pfam" id="PF13086"/>
    </source>
</evidence>
<sequence>MASTLVDLDQPPYRNEGFCAVLELAVAAARELDPGADRVPAPRASREAGLDERVQREAIRRLRSGTAVNPGLLPLLAEGRFAAGVPDLVCLIAAPGTARARTVLDIVREAAERGERVLLTAPVPPPVDAVIARLPDGATVIRVDQAGSGPGSIDAASAAVQQRILARSQAAARSLEPWLGDPAPAHGWLRRLDNALTEAAEARERAGRAAAHHEATVRAARDRLGAPLAEIARERATAERAAAAAAREVERLTAALRRAETSRLRRWQAGRLRTSLSHAVRHAAAARSAFHTIDSGYAESAREHDIAVGNDSVVRAAAERAAFADLAARRALESAERSAHQLTRMLDGVTARPEWTADEAGLTGFAERCRELEPTLRGRAGLLREWRQRATRPSRQLHGELLRYADVVATTCLGAGRPEHADLEYDLVVVEDAGRVAVPAALVPLVRARRAVLVGEAGRPPLRDVAVVRAWVAARCPAGVDAAELTGLLTGSVFDRVAACGPAANRAGPGPGGTGPASGRPGG</sequence>
<dbReference type="Pfam" id="PF13086">
    <property type="entry name" value="AAA_11"/>
    <property type="match status" value="1"/>
</dbReference>
<evidence type="ECO:0000313" key="4">
    <source>
        <dbReference type="EMBL" id="MBB3099476.1"/>
    </source>
</evidence>
<feature type="domain" description="DNA2/NAM7 helicase helicase" evidence="3">
    <location>
        <begin position="88"/>
        <end position="455"/>
    </location>
</feature>